<dbReference type="InterPro" id="IPR012334">
    <property type="entry name" value="Pectin_lyas_fold"/>
</dbReference>
<evidence type="ECO:0008006" key="4">
    <source>
        <dbReference type="Google" id="ProtNLM"/>
    </source>
</evidence>
<dbReference type="Gene3D" id="2.160.20.10">
    <property type="entry name" value="Single-stranded right-handed beta-helix, Pectin lyase-like"/>
    <property type="match status" value="1"/>
</dbReference>
<gene>
    <name evidence="2" type="ORF">FM111_11650</name>
</gene>
<dbReference type="SUPFAM" id="SSF51126">
    <property type="entry name" value="Pectin lyase-like"/>
    <property type="match status" value="1"/>
</dbReference>
<accession>A0A1R4GDA7</accession>
<feature type="compositionally biased region" description="Polar residues" evidence="1">
    <location>
        <begin position="311"/>
        <end position="324"/>
    </location>
</feature>
<proteinExistence type="predicted"/>
<evidence type="ECO:0000256" key="1">
    <source>
        <dbReference type="SAM" id="MobiDB-lite"/>
    </source>
</evidence>
<feature type="region of interest" description="Disordered" evidence="1">
    <location>
        <begin position="303"/>
        <end position="324"/>
    </location>
</feature>
<dbReference type="AlphaFoldDB" id="A0A1R4GDA7"/>
<dbReference type="Proteomes" id="UP000195766">
    <property type="component" value="Unassembled WGS sequence"/>
</dbReference>
<dbReference type="EMBL" id="FUIE01000060">
    <property type="protein sequence ID" value="SJM65975.1"/>
    <property type="molecule type" value="Genomic_DNA"/>
</dbReference>
<dbReference type="RefSeq" id="WP_087141140.1">
    <property type="nucleotide sequence ID" value="NZ_FUIE01000060.1"/>
</dbReference>
<evidence type="ECO:0000313" key="3">
    <source>
        <dbReference type="Proteomes" id="UP000195766"/>
    </source>
</evidence>
<protein>
    <recommendedName>
        <fullName evidence="4">Right handed beta helix domain-containing protein</fullName>
    </recommendedName>
</protein>
<reference evidence="2 3" key="1">
    <citation type="submission" date="2017-02" db="EMBL/GenBank/DDBJ databases">
        <authorList>
            <person name="Peterson S.W."/>
        </authorList>
    </citation>
    <scope>NUCLEOTIDE SEQUENCE [LARGE SCALE GENOMIC DNA]</scope>
    <source>
        <strain evidence="2 3">3F5N</strain>
    </source>
</reference>
<dbReference type="InterPro" id="IPR011050">
    <property type="entry name" value="Pectin_lyase_fold/virulence"/>
</dbReference>
<name>A0A1R4GDA7_BREDI</name>
<evidence type="ECO:0000313" key="2">
    <source>
        <dbReference type="EMBL" id="SJM65975.1"/>
    </source>
</evidence>
<dbReference type="OrthoDB" id="7200459at2"/>
<organism evidence="2 3">
    <name type="scientific">Brevundimonas diminuta 3F5N</name>
    <dbReference type="NCBI Taxonomy" id="1255603"/>
    <lineage>
        <taxon>Bacteria</taxon>
        <taxon>Pseudomonadati</taxon>
        <taxon>Pseudomonadota</taxon>
        <taxon>Alphaproteobacteria</taxon>
        <taxon>Caulobacterales</taxon>
        <taxon>Caulobacteraceae</taxon>
        <taxon>Brevundimonas</taxon>
    </lineage>
</organism>
<sequence>MAALLAGLILAGAQTWSLPAARPCDAAELAELTAEATTPYRLTCRAVLTPGQAIVRPLLIEGAEASGARLDCAGGAVGRPGASVSTRTPSIAVWSRRIAADRWSRPTDVRISRCLIHGSVRVWGMGAGGSYDDLRVSSRTADHTAAAQAAAPSHIALDEVVIRGTGSIPLYVGPGVTRLNLTRSTLEGRSVATALYLDAESAGNRIEGNLFRTRTGREMIAVDGSARNRIIGNRFELNGRPGVFLYRNCGERGVIRHQTPSYNVITDNAFTGAARWRPRLVVENARQGRRAYCDADKGYPWGSSLDDRDGSSQNVVSYNSGKLA</sequence>